<organism evidence="2 3">
    <name type="scientific">Collybiopsis luxurians FD-317 M1</name>
    <dbReference type="NCBI Taxonomy" id="944289"/>
    <lineage>
        <taxon>Eukaryota</taxon>
        <taxon>Fungi</taxon>
        <taxon>Dikarya</taxon>
        <taxon>Basidiomycota</taxon>
        <taxon>Agaricomycotina</taxon>
        <taxon>Agaricomycetes</taxon>
        <taxon>Agaricomycetidae</taxon>
        <taxon>Agaricales</taxon>
        <taxon>Marasmiineae</taxon>
        <taxon>Omphalotaceae</taxon>
        <taxon>Collybiopsis</taxon>
        <taxon>Collybiopsis luxurians</taxon>
    </lineage>
</organism>
<dbReference type="Proteomes" id="UP000053593">
    <property type="component" value="Unassembled WGS sequence"/>
</dbReference>
<sequence>MEFKFRASRLSHLDSSTPAVSSRLNTPSRESSILFQSIVTTNPALEQPRLGRPPTQSARLPKGTGKHQKEAAHLAELCEQCDHECEDTGHVHKKQKQCDNDLDPESNSSSMLIDSMPSPAHHILSSSSNITIPPAKTLPHPVDYENIGIYTQTRSFIGGDNDKNDEEDPGEIGLAFQGLGDKDEDDDLEECHGRTGSSK</sequence>
<dbReference type="AlphaFoldDB" id="A0A0D0CF73"/>
<feature type="region of interest" description="Disordered" evidence="1">
    <location>
        <begin position="157"/>
        <end position="199"/>
    </location>
</feature>
<protein>
    <submittedName>
        <fullName evidence="2">Uncharacterized protein</fullName>
    </submittedName>
</protein>
<accession>A0A0D0CF73</accession>
<keyword evidence="3" id="KW-1185">Reference proteome</keyword>
<proteinExistence type="predicted"/>
<gene>
    <name evidence="2" type="ORF">GYMLUDRAFT_250295</name>
</gene>
<dbReference type="EMBL" id="KN834827">
    <property type="protein sequence ID" value="KIK53593.1"/>
    <property type="molecule type" value="Genomic_DNA"/>
</dbReference>
<name>A0A0D0CF73_9AGAR</name>
<evidence type="ECO:0000313" key="2">
    <source>
        <dbReference type="EMBL" id="KIK53593.1"/>
    </source>
</evidence>
<feature type="region of interest" description="Disordered" evidence="1">
    <location>
        <begin position="44"/>
        <end position="63"/>
    </location>
</feature>
<evidence type="ECO:0000256" key="1">
    <source>
        <dbReference type="SAM" id="MobiDB-lite"/>
    </source>
</evidence>
<dbReference type="HOGENOM" id="CLU_1372350_0_0_1"/>
<reference evidence="2 3" key="1">
    <citation type="submission" date="2014-04" db="EMBL/GenBank/DDBJ databases">
        <title>Evolutionary Origins and Diversification of the Mycorrhizal Mutualists.</title>
        <authorList>
            <consortium name="DOE Joint Genome Institute"/>
            <consortium name="Mycorrhizal Genomics Consortium"/>
            <person name="Kohler A."/>
            <person name="Kuo A."/>
            <person name="Nagy L.G."/>
            <person name="Floudas D."/>
            <person name="Copeland A."/>
            <person name="Barry K.W."/>
            <person name="Cichocki N."/>
            <person name="Veneault-Fourrey C."/>
            <person name="LaButti K."/>
            <person name="Lindquist E.A."/>
            <person name="Lipzen A."/>
            <person name="Lundell T."/>
            <person name="Morin E."/>
            <person name="Murat C."/>
            <person name="Riley R."/>
            <person name="Ohm R."/>
            <person name="Sun H."/>
            <person name="Tunlid A."/>
            <person name="Henrissat B."/>
            <person name="Grigoriev I.V."/>
            <person name="Hibbett D.S."/>
            <person name="Martin F."/>
        </authorList>
    </citation>
    <scope>NUCLEOTIDE SEQUENCE [LARGE SCALE GENOMIC DNA]</scope>
    <source>
        <strain evidence="2 3">FD-317 M1</strain>
    </source>
</reference>
<evidence type="ECO:0000313" key="3">
    <source>
        <dbReference type="Proteomes" id="UP000053593"/>
    </source>
</evidence>